<comment type="caution">
    <text evidence="2">The sequence shown here is derived from an EMBL/GenBank/DDBJ whole genome shotgun (WGS) entry which is preliminary data.</text>
</comment>
<protein>
    <submittedName>
        <fullName evidence="2">Uncharacterized protein</fullName>
    </submittedName>
</protein>
<feature type="region of interest" description="Disordered" evidence="1">
    <location>
        <begin position="250"/>
        <end position="271"/>
    </location>
</feature>
<evidence type="ECO:0000313" key="3">
    <source>
        <dbReference type="Proteomes" id="UP001276659"/>
    </source>
</evidence>
<dbReference type="PANTHER" id="PTHR37049">
    <property type="entry name" value="PEPTIDASE S41 FAMILY PROTEIN"/>
    <property type="match status" value="1"/>
</dbReference>
<proteinExistence type="predicted"/>
<accession>A0AAD9ZI20</accession>
<dbReference type="AlphaFoldDB" id="A0AAD9ZI20"/>
<sequence>MGETLTNFWDTLPTDVYDYYILSDSEWVASDRLNAGTNHNFTSWQDFYDPQEYSGDTFTTNQRHGFSSSIFDEEGLGIGFQTTKSEDLADQPTKVLPSFAAAGIVILSDGLCSSACALFMEMMHHQTGVKTVVVGGKPNYGPMQAPAGTHGARSYTSGHLNQDINITKRLNNNTAVLLPARELDYWISYASVNLRDQIREGQAGIPLQFVYEAPDCRVFYTKDTYNNYSNLWQYAADAIWSDPSKCVKGSTGHATYGKNTDRIGPPQPPPSTNTMYGIPTITQSAGPQNAIPVSI</sequence>
<evidence type="ECO:0000313" key="2">
    <source>
        <dbReference type="EMBL" id="KAK3177069.1"/>
    </source>
</evidence>
<keyword evidence="3" id="KW-1185">Reference proteome</keyword>
<dbReference type="PANTHER" id="PTHR37049:SF5">
    <property type="entry name" value="TAIL SPECIFIC PROTEASE DOMAIN-CONTAINING PROTEIN"/>
    <property type="match status" value="1"/>
</dbReference>
<evidence type="ECO:0000256" key="1">
    <source>
        <dbReference type="SAM" id="MobiDB-lite"/>
    </source>
</evidence>
<organism evidence="2 3">
    <name type="scientific">Lepraria neglecta</name>
    <dbReference type="NCBI Taxonomy" id="209136"/>
    <lineage>
        <taxon>Eukaryota</taxon>
        <taxon>Fungi</taxon>
        <taxon>Dikarya</taxon>
        <taxon>Ascomycota</taxon>
        <taxon>Pezizomycotina</taxon>
        <taxon>Lecanoromycetes</taxon>
        <taxon>OSLEUM clade</taxon>
        <taxon>Lecanoromycetidae</taxon>
        <taxon>Lecanorales</taxon>
        <taxon>Lecanorineae</taxon>
        <taxon>Stereocaulaceae</taxon>
        <taxon>Lepraria</taxon>
    </lineage>
</organism>
<dbReference type="EMBL" id="JASNWA010000004">
    <property type="protein sequence ID" value="KAK3177069.1"/>
    <property type="molecule type" value="Genomic_DNA"/>
</dbReference>
<dbReference type="Proteomes" id="UP001276659">
    <property type="component" value="Unassembled WGS sequence"/>
</dbReference>
<name>A0AAD9ZI20_9LECA</name>
<dbReference type="InterPro" id="IPR052766">
    <property type="entry name" value="S41A_metabolite_peptidase"/>
</dbReference>
<gene>
    <name evidence="2" type="ORF">OEA41_008397</name>
</gene>
<reference evidence="2" key="1">
    <citation type="submission" date="2022-11" db="EMBL/GenBank/DDBJ databases">
        <title>Chromosomal genome sequence assembly and mating type (MAT) locus characterization of the leprose asexual lichenized fungus Lepraria neglecta (Nyl.) Erichsen.</title>
        <authorList>
            <person name="Allen J.L."/>
            <person name="Pfeffer B."/>
        </authorList>
    </citation>
    <scope>NUCLEOTIDE SEQUENCE</scope>
    <source>
        <strain evidence="2">Allen 5258</strain>
    </source>
</reference>